<name>A0A1F2UVD0_9ACTN</name>
<evidence type="ECO:0000313" key="2">
    <source>
        <dbReference type="Proteomes" id="UP000178086"/>
    </source>
</evidence>
<dbReference type="Pfam" id="PF12441">
    <property type="entry name" value="CopG_antitoxin"/>
    <property type="match status" value="1"/>
</dbReference>
<proteinExistence type="predicted"/>
<protein>
    <recommendedName>
        <fullName evidence="3">CopG family transcriptional regulator</fullName>
    </recommendedName>
</protein>
<gene>
    <name evidence="1" type="ORF">A2074_07545</name>
</gene>
<dbReference type="Proteomes" id="UP000178086">
    <property type="component" value="Unassembled WGS sequence"/>
</dbReference>
<accession>A0A1F2UVD0</accession>
<reference evidence="1 2" key="1">
    <citation type="journal article" date="2016" name="Nat. Commun.">
        <title>Thousands of microbial genomes shed light on interconnected biogeochemical processes in an aquifer system.</title>
        <authorList>
            <person name="Anantharaman K."/>
            <person name="Brown C.T."/>
            <person name="Hug L.A."/>
            <person name="Sharon I."/>
            <person name="Castelle C.J."/>
            <person name="Probst A.J."/>
            <person name="Thomas B.C."/>
            <person name="Singh A."/>
            <person name="Wilkins M.J."/>
            <person name="Karaoz U."/>
            <person name="Brodie E.L."/>
            <person name="Williams K.H."/>
            <person name="Hubbard S.S."/>
            <person name="Banfield J.F."/>
        </authorList>
    </citation>
    <scope>NUCLEOTIDE SEQUENCE [LARGE SCALE GENOMIC DNA]</scope>
</reference>
<dbReference type="EMBL" id="MELI01000024">
    <property type="protein sequence ID" value="OFW35085.1"/>
    <property type="molecule type" value="Genomic_DNA"/>
</dbReference>
<dbReference type="AlphaFoldDB" id="A0A1F2UVD0"/>
<sequence length="91" mass="10868">MSKKMPKFETEEEFAKFVEEHDMADYKDDLEEIRDVKINISKQTKTMISLRVYPYLLEEIKQIAAKKHMPYQSLIQQWLAEKINEEKKAAS</sequence>
<organism evidence="1 2">
    <name type="scientific">Candidatus Aquicultor primus</name>
    <dbReference type="NCBI Taxonomy" id="1797195"/>
    <lineage>
        <taxon>Bacteria</taxon>
        <taxon>Bacillati</taxon>
        <taxon>Actinomycetota</taxon>
        <taxon>Candidatus Aquicultoria</taxon>
        <taxon>Candidatus Aquicultorales</taxon>
        <taxon>Candidatus Aquicultoraceae</taxon>
        <taxon>Candidatus Aquicultor</taxon>
    </lineage>
</organism>
<dbReference type="InterPro" id="IPR022148">
    <property type="entry name" value="CopG_antitoxin"/>
</dbReference>
<comment type="caution">
    <text evidence="1">The sequence shown here is derived from an EMBL/GenBank/DDBJ whole genome shotgun (WGS) entry which is preliminary data.</text>
</comment>
<evidence type="ECO:0000313" key="1">
    <source>
        <dbReference type="EMBL" id="OFW35085.1"/>
    </source>
</evidence>
<evidence type="ECO:0008006" key="3">
    <source>
        <dbReference type="Google" id="ProtNLM"/>
    </source>
</evidence>